<feature type="compositionally biased region" description="Acidic residues" evidence="1">
    <location>
        <begin position="161"/>
        <end position="174"/>
    </location>
</feature>
<organism evidence="2 3">
    <name type="scientific">Natronobacterium texcoconense</name>
    <dbReference type="NCBI Taxonomy" id="1095778"/>
    <lineage>
        <taxon>Archaea</taxon>
        <taxon>Methanobacteriati</taxon>
        <taxon>Methanobacteriota</taxon>
        <taxon>Stenosarchaea group</taxon>
        <taxon>Halobacteria</taxon>
        <taxon>Halobacteriales</taxon>
        <taxon>Natrialbaceae</taxon>
        <taxon>Natronobacterium</taxon>
    </lineage>
</organism>
<feature type="compositionally biased region" description="Acidic residues" evidence="1">
    <location>
        <begin position="38"/>
        <end position="51"/>
    </location>
</feature>
<evidence type="ECO:0000313" key="3">
    <source>
        <dbReference type="Proteomes" id="UP000198848"/>
    </source>
</evidence>
<dbReference type="RefSeq" id="WP_090379889.1">
    <property type="nucleotide sequence ID" value="NZ_FNLC01000002.1"/>
</dbReference>
<proteinExistence type="predicted"/>
<name>A0A1H1EFG7_NATTX</name>
<evidence type="ECO:0000256" key="1">
    <source>
        <dbReference type="SAM" id="MobiDB-lite"/>
    </source>
</evidence>
<feature type="compositionally biased region" description="Low complexity" evidence="1">
    <location>
        <begin position="52"/>
        <end position="63"/>
    </location>
</feature>
<dbReference type="OrthoDB" id="170902at2157"/>
<feature type="compositionally biased region" description="Acidic residues" evidence="1">
    <location>
        <begin position="119"/>
        <end position="133"/>
    </location>
</feature>
<evidence type="ECO:0000313" key="2">
    <source>
        <dbReference type="EMBL" id="SDQ87179.1"/>
    </source>
</evidence>
<sequence length="227" mass="23496">MSDDRSKQSSGADDAESGELVAGGIETGGGPQRVVSEESVDDILDSLDDSTSDSSLTTTPDTTANEPDDFVDPTGEEDENDNVDDSSGDSETEPELESEPAPSSQVETPDPDSERIDDTEPESSQDATIDPDELAARIERGDVTGADVRAAEAGEGRESTPDIDDVDLSLDDLEVGTSDSTTGGSDAAGPLAGSIDAGTDEDDDSSATDREESESGLIGRLKRLFSS</sequence>
<feature type="compositionally biased region" description="Acidic residues" evidence="1">
    <location>
        <begin position="198"/>
        <end position="214"/>
    </location>
</feature>
<dbReference type="STRING" id="1095778.SAMN04489842_1556"/>
<feature type="compositionally biased region" description="Basic and acidic residues" evidence="1">
    <location>
        <begin position="149"/>
        <end position="160"/>
    </location>
</feature>
<gene>
    <name evidence="2" type="ORF">SAMN04489842_1556</name>
</gene>
<keyword evidence="3" id="KW-1185">Reference proteome</keyword>
<feature type="region of interest" description="Disordered" evidence="1">
    <location>
        <begin position="1"/>
        <end position="227"/>
    </location>
</feature>
<dbReference type="AlphaFoldDB" id="A0A1H1EFG7"/>
<feature type="compositionally biased region" description="Acidic residues" evidence="1">
    <location>
        <begin position="66"/>
        <end position="98"/>
    </location>
</feature>
<protein>
    <submittedName>
        <fullName evidence="2">Uncharacterized protein</fullName>
    </submittedName>
</protein>
<reference evidence="3" key="1">
    <citation type="submission" date="2016-10" db="EMBL/GenBank/DDBJ databases">
        <authorList>
            <person name="Varghese N."/>
            <person name="Submissions S."/>
        </authorList>
    </citation>
    <scope>NUCLEOTIDE SEQUENCE [LARGE SCALE GENOMIC DNA]</scope>
    <source>
        <strain evidence="3">DSM 24767</strain>
    </source>
</reference>
<dbReference type="Proteomes" id="UP000198848">
    <property type="component" value="Unassembled WGS sequence"/>
</dbReference>
<dbReference type="EMBL" id="FNLC01000002">
    <property type="protein sequence ID" value="SDQ87179.1"/>
    <property type="molecule type" value="Genomic_DNA"/>
</dbReference>
<accession>A0A1H1EFG7</accession>